<dbReference type="EMBL" id="JAACJO010000009">
    <property type="protein sequence ID" value="KAF5353934.1"/>
    <property type="molecule type" value="Genomic_DNA"/>
</dbReference>
<dbReference type="AlphaFoldDB" id="A0A8H5D6A1"/>
<feature type="transmembrane region" description="Helical" evidence="1">
    <location>
        <begin position="20"/>
        <end position="38"/>
    </location>
</feature>
<keyword evidence="1" id="KW-0812">Transmembrane</keyword>
<accession>A0A8H5D6A1</accession>
<evidence type="ECO:0000313" key="2">
    <source>
        <dbReference type="EMBL" id="KAF5353934.1"/>
    </source>
</evidence>
<name>A0A8H5D6A1_9AGAR</name>
<organism evidence="2 3">
    <name type="scientific">Leucocoprinus leucothites</name>
    <dbReference type="NCBI Taxonomy" id="201217"/>
    <lineage>
        <taxon>Eukaryota</taxon>
        <taxon>Fungi</taxon>
        <taxon>Dikarya</taxon>
        <taxon>Basidiomycota</taxon>
        <taxon>Agaricomycotina</taxon>
        <taxon>Agaricomycetes</taxon>
        <taxon>Agaricomycetidae</taxon>
        <taxon>Agaricales</taxon>
        <taxon>Agaricineae</taxon>
        <taxon>Agaricaceae</taxon>
        <taxon>Leucocoprinus</taxon>
    </lineage>
</organism>
<keyword evidence="1" id="KW-1133">Transmembrane helix</keyword>
<evidence type="ECO:0000256" key="1">
    <source>
        <dbReference type="SAM" id="Phobius"/>
    </source>
</evidence>
<comment type="caution">
    <text evidence="2">The sequence shown here is derived from an EMBL/GenBank/DDBJ whole genome shotgun (WGS) entry which is preliminary data.</text>
</comment>
<gene>
    <name evidence="2" type="ORF">D9756_007158</name>
</gene>
<keyword evidence="1" id="KW-0472">Membrane</keyword>
<reference evidence="2 3" key="1">
    <citation type="journal article" date="2020" name="ISME J.">
        <title>Uncovering the hidden diversity of litter-decomposition mechanisms in mushroom-forming fungi.</title>
        <authorList>
            <person name="Floudas D."/>
            <person name="Bentzer J."/>
            <person name="Ahren D."/>
            <person name="Johansson T."/>
            <person name="Persson P."/>
            <person name="Tunlid A."/>
        </authorList>
    </citation>
    <scope>NUCLEOTIDE SEQUENCE [LARGE SCALE GENOMIC DNA]</scope>
    <source>
        <strain evidence="2 3">CBS 146.42</strain>
    </source>
</reference>
<protein>
    <submittedName>
        <fullName evidence="2">Uncharacterized protein</fullName>
    </submittedName>
</protein>
<keyword evidence="3" id="KW-1185">Reference proteome</keyword>
<evidence type="ECO:0000313" key="3">
    <source>
        <dbReference type="Proteomes" id="UP000559027"/>
    </source>
</evidence>
<proteinExistence type="predicted"/>
<dbReference type="Proteomes" id="UP000559027">
    <property type="component" value="Unassembled WGS sequence"/>
</dbReference>
<sequence length="115" mass="13278">MSSTGNEPHDNSPSRLAFNNPPVVFISAYMFEVFLYGVSSASSEFLAREAYIYHDRYQLFGLLRSCIRAGEQMQRLCKMATSLLSCINVYPINSQHRHELMDTVWIRDPWPTVVR</sequence>